<dbReference type="EMBL" id="CP090037">
    <property type="protein sequence ID" value="UPL00268.1"/>
    <property type="molecule type" value="Genomic_DNA"/>
</dbReference>
<evidence type="ECO:0000313" key="1">
    <source>
        <dbReference type="EMBL" id="UPL00268.1"/>
    </source>
</evidence>
<proteinExistence type="predicted"/>
<evidence type="ECO:0000313" key="2">
    <source>
        <dbReference type="Proteomes" id="UP000830768"/>
    </source>
</evidence>
<name>A0ACD3ZGR6_FUSSC</name>
<gene>
    <name evidence="1" type="ORF">LCI18_011202</name>
</gene>
<keyword evidence="2" id="KW-1185">Reference proteome</keyword>
<dbReference type="Proteomes" id="UP000830768">
    <property type="component" value="Chromosome 9"/>
</dbReference>
<protein>
    <submittedName>
        <fullName evidence="1">Uncharacterized protein</fullName>
    </submittedName>
</protein>
<accession>A0ACD3ZGR6</accession>
<reference evidence="1" key="1">
    <citation type="submission" date="2021-11" db="EMBL/GenBank/DDBJ databases">
        <title>Fusarium solani-melongenae Genome sequencing and assembly.</title>
        <authorList>
            <person name="Xie S."/>
            <person name="Huang L."/>
            <person name="Zhang X."/>
        </authorList>
    </citation>
    <scope>NUCLEOTIDE SEQUENCE</scope>
    <source>
        <strain evidence="1">CRI 24-3</strain>
    </source>
</reference>
<sequence length="159" mass="18203">MEGISIITSAKDKVRVGAISVKEMDKECTFLYACYREILRLYIHNIGQRRVVKDTTIKDQEGREYLLKKDINVQWPGSLTHMTDSVWGDDTWTFRLERFLDVSPREEKQRRGAYIPFRGGKHLCPGRNFALSENMGFVGILALGYNVEGCVCPNLKILG</sequence>
<organism evidence="1 2">
    <name type="scientific">Fusarium solani subsp. cucurbitae</name>
    <name type="common">Neocosmosporum cucurbitae</name>
    <dbReference type="NCBI Taxonomy" id="2747967"/>
    <lineage>
        <taxon>Eukaryota</taxon>
        <taxon>Fungi</taxon>
        <taxon>Dikarya</taxon>
        <taxon>Ascomycota</taxon>
        <taxon>Pezizomycotina</taxon>
        <taxon>Sordariomycetes</taxon>
        <taxon>Hypocreomycetidae</taxon>
        <taxon>Hypocreales</taxon>
        <taxon>Nectriaceae</taxon>
        <taxon>Fusarium</taxon>
        <taxon>Fusarium solani species complex</taxon>
    </lineage>
</organism>